<feature type="region of interest" description="Disordered" evidence="5">
    <location>
        <begin position="1"/>
        <end position="26"/>
    </location>
</feature>
<dbReference type="GO" id="GO:0000976">
    <property type="term" value="F:transcription cis-regulatory region binding"/>
    <property type="evidence" value="ECO:0007669"/>
    <property type="project" value="TreeGrafter"/>
</dbReference>
<evidence type="ECO:0000313" key="8">
    <source>
        <dbReference type="Proteomes" id="UP000199055"/>
    </source>
</evidence>
<dbReference type="Pfam" id="PF00440">
    <property type="entry name" value="TetR_N"/>
    <property type="match status" value="1"/>
</dbReference>
<dbReference type="AlphaFoldDB" id="A0A1H9FTG3"/>
<dbReference type="STRING" id="403935.SAMN05216481_107177"/>
<keyword evidence="2 4" id="KW-0238">DNA-binding</keyword>
<dbReference type="Gene3D" id="1.10.357.10">
    <property type="entry name" value="Tetracycline Repressor, domain 2"/>
    <property type="match status" value="1"/>
</dbReference>
<evidence type="ECO:0000256" key="5">
    <source>
        <dbReference type="SAM" id="MobiDB-lite"/>
    </source>
</evidence>
<dbReference type="GO" id="GO:0003700">
    <property type="term" value="F:DNA-binding transcription factor activity"/>
    <property type="evidence" value="ECO:0007669"/>
    <property type="project" value="TreeGrafter"/>
</dbReference>
<proteinExistence type="predicted"/>
<accession>A0A1H9FTG3</accession>
<evidence type="ECO:0000256" key="4">
    <source>
        <dbReference type="PROSITE-ProRule" id="PRU00335"/>
    </source>
</evidence>
<name>A0A1H9FTG3_9ACTN</name>
<keyword evidence="8" id="KW-1185">Reference proteome</keyword>
<evidence type="ECO:0000256" key="3">
    <source>
        <dbReference type="ARBA" id="ARBA00023163"/>
    </source>
</evidence>
<dbReference type="InterPro" id="IPR050109">
    <property type="entry name" value="HTH-type_TetR-like_transc_reg"/>
</dbReference>
<feature type="DNA-binding region" description="H-T-H motif" evidence="4">
    <location>
        <begin position="48"/>
        <end position="67"/>
    </location>
</feature>
<evidence type="ECO:0000259" key="6">
    <source>
        <dbReference type="PROSITE" id="PS50977"/>
    </source>
</evidence>
<organism evidence="7 8">
    <name type="scientific">Streptomyces radiopugnans</name>
    <dbReference type="NCBI Taxonomy" id="403935"/>
    <lineage>
        <taxon>Bacteria</taxon>
        <taxon>Bacillati</taxon>
        <taxon>Actinomycetota</taxon>
        <taxon>Actinomycetes</taxon>
        <taxon>Kitasatosporales</taxon>
        <taxon>Streptomycetaceae</taxon>
        <taxon>Streptomyces</taxon>
    </lineage>
</organism>
<keyword evidence="1" id="KW-0805">Transcription regulation</keyword>
<evidence type="ECO:0000313" key="7">
    <source>
        <dbReference type="EMBL" id="SEQ41176.1"/>
    </source>
</evidence>
<dbReference type="InterPro" id="IPR009057">
    <property type="entry name" value="Homeodomain-like_sf"/>
</dbReference>
<evidence type="ECO:0000256" key="1">
    <source>
        <dbReference type="ARBA" id="ARBA00023015"/>
    </source>
</evidence>
<protein>
    <submittedName>
        <fullName evidence="7">Transcriptional regulator, TetR family</fullName>
    </submittedName>
</protein>
<dbReference type="PRINTS" id="PR00455">
    <property type="entry name" value="HTHTETR"/>
</dbReference>
<gene>
    <name evidence="7" type="ORF">SAMN05216481_107177</name>
</gene>
<keyword evidence="3" id="KW-0804">Transcription</keyword>
<sequence length="214" mass="22451">MVRNGSGTDSAGRTGRPPLSERRKAETRAEIARAAVRLFTERGVAATSVEDIAAEAGISLRTFWRYSSGKEDCVRPLLATGTDVVARALGELRPGDDIAALVDEVARRTGERVADLPTVLALVRLAQHEPGLRAVWLRAHDEAEAAFAAALARSTGRPADGLWVAVGAAMVNGALRAAVEHHALRAADGSPAGGEGLVEAVREALRAAVRGLRV</sequence>
<feature type="compositionally biased region" description="Polar residues" evidence="5">
    <location>
        <begin position="1"/>
        <end position="11"/>
    </location>
</feature>
<dbReference type="Proteomes" id="UP000199055">
    <property type="component" value="Unassembled WGS sequence"/>
</dbReference>
<dbReference type="SUPFAM" id="SSF46689">
    <property type="entry name" value="Homeodomain-like"/>
    <property type="match status" value="1"/>
</dbReference>
<reference evidence="7 8" key="1">
    <citation type="submission" date="2016-10" db="EMBL/GenBank/DDBJ databases">
        <authorList>
            <person name="de Groot N.N."/>
        </authorList>
    </citation>
    <scope>NUCLEOTIDE SEQUENCE [LARGE SCALE GENOMIC DNA]</scope>
    <source>
        <strain evidence="7 8">CGMCC 4.3519</strain>
    </source>
</reference>
<dbReference type="InterPro" id="IPR001647">
    <property type="entry name" value="HTH_TetR"/>
</dbReference>
<dbReference type="PANTHER" id="PTHR30055">
    <property type="entry name" value="HTH-TYPE TRANSCRIPTIONAL REGULATOR RUTR"/>
    <property type="match status" value="1"/>
</dbReference>
<dbReference type="PROSITE" id="PS50977">
    <property type="entry name" value="HTH_TETR_2"/>
    <property type="match status" value="1"/>
</dbReference>
<dbReference type="EMBL" id="FOET01000007">
    <property type="protein sequence ID" value="SEQ41176.1"/>
    <property type="molecule type" value="Genomic_DNA"/>
</dbReference>
<dbReference type="PANTHER" id="PTHR30055:SF238">
    <property type="entry name" value="MYCOFACTOCIN BIOSYNTHESIS TRANSCRIPTIONAL REGULATOR MFTR-RELATED"/>
    <property type="match status" value="1"/>
</dbReference>
<evidence type="ECO:0000256" key="2">
    <source>
        <dbReference type="ARBA" id="ARBA00023125"/>
    </source>
</evidence>
<feature type="domain" description="HTH tetR-type" evidence="6">
    <location>
        <begin position="25"/>
        <end position="85"/>
    </location>
</feature>